<dbReference type="Proteomes" id="UP001652740">
    <property type="component" value="Unplaced"/>
</dbReference>
<keyword evidence="1" id="KW-0732">Signal</keyword>
<reference evidence="4" key="1">
    <citation type="submission" date="2025-08" db="UniProtKB">
        <authorList>
            <consortium name="RefSeq"/>
        </authorList>
    </citation>
    <scope>IDENTIFICATION</scope>
    <source>
        <tissue evidence="4">Whole larvae</tissue>
    </source>
</reference>
<gene>
    <name evidence="4" type="primary">LOC128201775</name>
</gene>
<protein>
    <submittedName>
        <fullName evidence="4">Lipase 3-like</fullName>
    </submittedName>
</protein>
<sequence length="459" mass="52296">MAYSTGSIFLLLLSTCYGQLVNMLSQYPKASTQKVHPIFFHSELRYVDNTVRDTLDHATLKTIMSNAVQNITYIKNQTFSEYIHAEYMAGVKNEDVKLSIRELITKYGYPLEEHEVITADSYILRMFRIPGNGPVVLLMHGLFGSADDFVVAGPKNSLAYLLANDGYDVWLGNARGNKHSRRHVSLDPAGPAFWKFSWHEIGYYDLPAMIDYSLNVTNRRSLYYIGHSQGTTTFFVMGSERPEYNEKVTLMIALAPSAYLSHTKSRLMRVLAPKGALIQTVLNNNGIYELLSDTPTMRVVKDILCNTGPLVDILCNRIVMSLNVFSYTELNATLLPVILSHAPSGASVEQVNHYFQGIMSGMFRQYDHGVDMNMKKYGRVTPPSYPVDKISAPVALFFSDDDTLCSSRDAYKLHRRLNNCVDMYKPPNEYHFNHVDFIWAKHFRIVIYNRIIKLLRKFV</sequence>
<dbReference type="Gene3D" id="3.40.50.1820">
    <property type="entry name" value="alpha/beta hydrolase"/>
    <property type="match status" value="1"/>
</dbReference>
<evidence type="ECO:0000256" key="1">
    <source>
        <dbReference type="SAM" id="SignalP"/>
    </source>
</evidence>
<dbReference type="Pfam" id="PF04083">
    <property type="entry name" value="Abhydro_lipase"/>
    <property type="match status" value="1"/>
</dbReference>
<proteinExistence type="predicted"/>
<evidence type="ECO:0000313" key="3">
    <source>
        <dbReference type="Proteomes" id="UP001652740"/>
    </source>
</evidence>
<dbReference type="SUPFAM" id="SSF53474">
    <property type="entry name" value="alpha/beta-Hydrolases"/>
    <property type="match status" value="1"/>
</dbReference>
<dbReference type="PANTHER" id="PTHR11005">
    <property type="entry name" value="LYSOSOMAL ACID LIPASE-RELATED"/>
    <property type="match status" value="1"/>
</dbReference>
<accession>A0ABM3MWB0</accession>
<evidence type="ECO:0000313" key="4">
    <source>
        <dbReference type="RefSeq" id="XP_052755646.1"/>
    </source>
</evidence>
<name>A0ABM3MWB0_GALME</name>
<dbReference type="GeneID" id="128201775"/>
<dbReference type="RefSeq" id="XP_052755646.1">
    <property type="nucleotide sequence ID" value="XM_052899686.1"/>
</dbReference>
<evidence type="ECO:0000259" key="2">
    <source>
        <dbReference type="Pfam" id="PF04083"/>
    </source>
</evidence>
<dbReference type="InterPro" id="IPR029058">
    <property type="entry name" value="AB_hydrolase_fold"/>
</dbReference>
<feature type="domain" description="Partial AB-hydrolase lipase" evidence="2">
    <location>
        <begin position="100"/>
        <end position="151"/>
    </location>
</feature>
<keyword evidence="3" id="KW-1185">Reference proteome</keyword>
<feature type="chain" id="PRO_5046490621" evidence="1">
    <location>
        <begin position="19"/>
        <end position="459"/>
    </location>
</feature>
<organism evidence="3 4">
    <name type="scientific">Galleria mellonella</name>
    <name type="common">Greater wax moth</name>
    <dbReference type="NCBI Taxonomy" id="7137"/>
    <lineage>
        <taxon>Eukaryota</taxon>
        <taxon>Metazoa</taxon>
        <taxon>Ecdysozoa</taxon>
        <taxon>Arthropoda</taxon>
        <taxon>Hexapoda</taxon>
        <taxon>Insecta</taxon>
        <taxon>Pterygota</taxon>
        <taxon>Neoptera</taxon>
        <taxon>Endopterygota</taxon>
        <taxon>Lepidoptera</taxon>
        <taxon>Glossata</taxon>
        <taxon>Ditrysia</taxon>
        <taxon>Pyraloidea</taxon>
        <taxon>Pyralidae</taxon>
        <taxon>Galleriinae</taxon>
        <taxon>Galleria</taxon>
    </lineage>
</organism>
<dbReference type="InterPro" id="IPR006693">
    <property type="entry name" value="AB_hydrolase_lipase"/>
</dbReference>
<feature type="signal peptide" evidence="1">
    <location>
        <begin position="1"/>
        <end position="18"/>
    </location>
</feature>